<dbReference type="FunFam" id="3.30.565.10:FF:000006">
    <property type="entry name" value="Sensor histidine kinase WalK"/>
    <property type="match status" value="1"/>
</dbReference>
<dbReference type="InterPro" id="IPR003594">
    <property type="entry name" value="HATPase_dom"/>
</dbReference>
<reference evidence="8 9" key="1">
    <citation type="submission" date="2019-04" db="EMBL/GenBank/DDBJ databases">
        <authorList>
            <person name="Li Y."/>
            <person name="Wang J."/>
        </authorList>
    </citation>
    <scope>NUCLEOTIDE SEQUENCE [LARGE SCALE GENOMIC DNA]</scope>
    <source>
        <strain evidence="8 9">DSM 14668</strain>
    </source>
</reference>
<dbReference type="Pfam" id="PF02518">
    <property type="entry name" value="HATPase_c"/>
    <property type="match status" value="1"/>
</dbReference>
<dbReference type="Gene3D" id="1.10.287.130">
    <property type="match status" value="1"/>
</dbReference>
<dbReference type="CDD" id="cd00082">
    <property type="entry name" value="HisKA"/>
    <property type="match status" value="1"/>
</dbReference>
<dbReference type="PANTHER" id="PTHR43547:SF2">
    <property type="entry name" value="HYBRID SIGNAL TRANSDUCTION HISTIDINE KINASE C"/>
    <property type="match status" value="1"/>
</dbReference>
<comment type="catalytic activity">
    <reaction evidence="1">
        <text>ATP + protein L-histidine = ADP + protein N-phospho-L-histidine.</text>
        <dbReference type="EC" id="2.7.13.3"/>
    </reaction>
</comment>
<evidence type="ECO:0000259" key="7">
    <source>
        <dbReference type="PROSITE" id="PS50109"/>
    </source>
</evidence>
<keyword evidence="9" id="KW-1185">Reference proteome</keyword>
<dbReference type="SUPFAM" id="SSF47384">
    <property type="entry name" value="Homodimeric domain of signal transducing histidine kinase"/>
    <property type="match status" value="1"/>
</dbReference>
<keyword evidence="5 8" id="KW-0418">Kinase</keyword>
<keyword evidence="4" id="KW-0808">Transferase</keyword>
<comment type="caution">
    <text evidence="8">The sequence shown here is derived from an EMBL/GenBank/DDBJ whole genome shotgun (WGS) entry which is preliminary data.</text>
</comment>
<accession>A0A4U1JGA3</accession>
<dbReference type="AlphaFoldDB" id="A0A4U1JGA3"/>
<dbReference type="Gene3D" id="3.30.565.10">
    <property type="entry name" value="Histidine kinase-like ATPase, C-terminal domain"/>
    <property type="match status" value="1"/>
</dbReference>
<evidence type="ECO:0000256" key="5">
    <source>
        <dbReference type="ARBA" id="ARBA00022777"/>
    </source>
</evidence>
<protein>
    <recommendedName>
        <fullName evidence="2">histidine kinase</fullName>
        <ecNumber evidence="2">2.7.13.3</ecNumber>
    </recommendedName>
</protein>
<dbReference type="InterPro" id="IPR003661">
    <property type="entry name" value="HisK_dim/P_dom"/>
</dbReference>
<evidence type="ECO:0000313" key="8">
    <source>
        <dbReference type="EMBL" id="TKD10320.1"/>
    </source>
</evidence>
<dbReference type="InterPro" id="IPR005467">
    <property type="entry name" value="His_kinase_dom"/>
</dbReference>
<dbReference type="PROSITE" id="PS50109">
    <property type="entry name" value="HIS_KIN"/>
    <property type="match status" value="1"/>
</dbReference>
<dbReference type="Pfam" id="PF00512">
    <property type="entry name" value="HisKA"/>
    <property type="match status" value="1"/>
</dbReference>
<evidence type="ECO:0000256" key="2">
    <source>
        <dbReference type="ARBA" id="ARBA00012438"/>
    </source>
</evidence>
<dbReference type="SUPFAM" id="SSF55874">
    <property type="entry name" value="ATPase domain of HSP90 chaperone/DNA topoisomerase II/histidine kinase"/>
    <property type="match status" value="1"/>
</dbReference>
<dbReference type="InterPro" id="IPR004358">
    <property type="entry name" value="Sig_transdc_His_kin-like_C"/>
</dbReference>
<dbReference type="GO" id="GO:0000155">
    <property type="term" value="F:phosphorelay sensor kinase activity"/>
    <property type="evidence" value="ECO:0007669"/>
    <property type="project" value="InterPro"/>
</dbReference>
<dbReference type="EC" id="2.7.13.3" evidence="2"/>
<sequence length="626" mass="69333">MKFPTKRADWLLFLVMLLPIGLSIWLGLSQIDTIHRRQAAATLQTVLAATREALVTWERHTVTTARSWASEVGIRRAILAQGKVRSEGGSLHESPHLGELRRLLRDVVQQKQFMGFDVIATDGIEIASDHGDVVGTNTLSRLDPLSVTTALRGSTVIGAPFVMHNKALDIDVPTMLAVTPVRDEEGTIVAALAFRLDPTGEFSRITRSGRVGETGETYAFDRHGRLITESRFEPTLRDIGLLAVGERSSHAIELRDPGGDMLRGFRPGVPRSEQPLTKMAHSAIAGKSGLDIDGYRDYRGVEVIGAWVWDSELRLGIATEVDKAEAYSALAATRRVVLRTFLVGLCITFVLTLLLQHRARALVRGLARERELRSELEERVGRLQRVEGELKSAVHVREDFLRFASHELRTPLTSLRLLYEYMLRSRPEDATPVMSPADVNRFLKVSTRELYRMTQVINNMFVLSSVAAGNAVLNLEHVDLEELVRNVARKMQAEVSAEGCTVEIQSEGPVVGHWDRAHLEQVFVNLLSNAARFGSRQPITISIGKETGFAVVTVRDRGVGIMKEDQERMFEPFRRRQDAHAGLGAGLFVCRAIAEAHKGTISVSSEKGQGATFRVQLPLPPGTFQA</sequence>
<dbReference type="InterPro" id="IPR036890">
    <property type="entry name" value="HATPase_C_sf"/>
</dbReference>
<name>A0A4U1JGA3_9BACT</name>
<evidence type="ECO:0000256" key="4">
    <source>
        <dbReference type="ARBA" id="ARBA00022679"/>
    </source>
</evidence>
<feature type="domain" description="Histidine kinase" evidence="7">
    <location>
        <begin position="403"/>
        <end position="621"/>
    </location>
</feature>
<dbReference type="RefSeq" id="WP_136928284.1">
    <property type="nucleotide sequence ID" value="NZ_SSMQ01000006.1"/>
</dbReference>
<dbReference type="SMART" id="SM00388">
    <property type="entry name" value="HisKA"/>
    <property type="match status" value="1"/>
</dbReference>
<evidence type="ECO:0000256" key="3">
    <source>
        <dbReference type="ARBA" id="ARBA00022553"/>
    </source>
</evidence>
<evidence type="ECO:0000256" key="1">
    <source>
        <dbReference type="ARBA" id="ARBA00000085"/>
    </source>
</evidence>
<evidence type="ECO:0000313" key="9">
    <source>
        <dbReference type="Proteomes" id="UP000309215"/>
    </source>
</evidence>
<dbReference type="SMART" id="SM00387">
    <property type="entry name" value="HATPase_c"/>
    <property type="match status" value="1"/>
</dbReference>
<feature type="transmembrane region" description="Helical" evidence="6">
    <location>
        <begin position="336"/>
        <end position="355"/>
    </location>
</feature>
<dbReference type="InterPro" id="IPR036097">
    <property type="entry name" value="HisK_dim/P_sf"/>
</dbReference>
<proteinExistence type="predicted"/>
<gene>
    <name evidence="8" type="ORF">E8A74_07665</name>
</gene>
<keyword evidence="3" id="KW-0597">Phosphoprotein</keyword>
<dbReference type="EMBL" id="SSMQ01000006">
    <property type="protein sequence ID" value="TKD10320.1"/>
    <property type="molecule type" value="Genomic_DNA"/>
</dbReference>
<dbReference type="OrthoDB" id="5524356at2"/>
<organism evidence="8 9">
    <name type="scientific">Polyangium fumosum</name>
    <dbReference type="NCBI Taxonomy" id="889272"/>
    <lineage>
        <taxon>Bacteria</taxon>
        <taxon>Pseudomonadati</taxon>
        <taxon>Myxococcota</taxon>
        <taxon>Polyangia</taxon>
        <taxon>Polyangiales</taxon>
        <taxon>Polyangiaceae</taxon>
        <taxon>Polyangium</taxon>
    </lineage>
</organism>
<dbReference type="Proteomes" id="UP000309215">
    <property type="component" value="Unassembled WGS sequence"/>
</dbReference>
<keyword evidence="6" id="KW-0812">Transmembrane</keyword>
<dbReference type="PANTHER" id="PTHR43547">
    <property type="entry name" value="TWO-COMPONENT HISTIDINE KINASE"/>
    <property type="match status" value="1"/>
</dbReference>
<keyword evidence="6" id="KW-0472">Membrane</keyword>
<dbReference type="PRINTS" id="PR00344">
    <property type="entry name" value="BCTRLSENSOR"/>
</dbReference>
<keyword evidence="6" id="KW-1133">Transmembrane helix</keyword>
<evidence type="ECO:0000256" key="6">
    <source>
        <dbReference type="SAM" id="Phobius"/>
    </source>
</evidence>